<reference evidence="4" key="1">
    <citation type="submission" date="2021-03" db="EMBL/GenBank/DDBJ databases">
        <authorList>
            <person name="So Y."/>
        </authorList>
    </citation>
    <scope>NUCLEOTIDE SEQUENCE</scope>
    <source>
        <strain evidence="4">SG15</strain>
    </source>
</reference>
<organism evidence="4 5">
    <name type="scientific">Roseomonas indoligenes</name>
    <dbReference type="NCBI Taxonomy" id="2820811"/>
    <lineage>
        <taxon>Bacteria</taxon>
        <taxon>Pseudomonadati</taxon>
        <taxon>Pseudomonadota</taxon>
        <taxon>Alphaproteobacteria</taxon>
        <taxon>Acetobacterales</taxon>
        <taxon>Roseomonadaceae</taxon>
        <taxon>Roseomonas</taxon>
    </lineage>
</organism>
<feature type="domain" description="Peptidoglycan binding" evidence="3">
    <location>
        <begin position="327"/>
        <end position="387"/>
    </location>
</feature>
<dbReference type="Pfam" id="PF09374">
    <property type="entry name" value="PG_binding_3"/>
    <property type="match status" value="1"/>
</dbReference>
<proteinExistence type="predicted"/>
<dbReference type="AlphaFoldDB" id="A0A940N239"/>
<feature type="transmembrane region" description="Helical" evidence="1">
    <location>
        <begin position="158"/>
        <end position="178"/>
    </location>
</feature>
<dbReference type="InterPro" id="IPR023346">
    <property type="entry name" value="Lysozyme-like_dom_sf"/>
</dbReference>
<name>A0A940N239_9PROT</name>
<keyword evidence="1" id="KW-1133">Transmembrane helix</keyword>
<keyword evidence="4" id="KW-0378">Hydrolase</keyword>
<evidence type="ECO:0000256" key="1">
    <source>
        <dbReference type="SAM" id="Phobius"/>
    </source>
</evidence>
<evidence type="ECO:0000313" key="5">
    <source>
        <dbReference type="Proteomes" id="UP000677537"/>
    </source>
</evidence>
<evidence type="ECO:0000259" key="3">
    <source>
        <dbReference type="Pfam" id="PF09374"/>
    </source>
</evidence>
<feature type="transmembrane region" description="Helical" evidence="1">
    <location>
        <begin position="116"/>
        <end position="138"/>
    </location>
</feature>
<dbReference type="Proteomes" id="UP000677537">
    <property type="component" value="Unassembled WGS sequence"/>
</dbReference>
<gene>
    <name evidence="4" type="ORF">J5Y10_23745</name>
</gene>
<dbReference type="InterPro" id="IPR008565">
    <property type="entry name" value="TtsA-like_GH18_dom"/>
</dbReference>
<dbReference type="EMBL" id="JAGIZA010000022">
    <property type="protein sequence ID" value="MBP0495818.1"/>
    <property type="molecule type" value="Genomic_DNA"/>
</dbReference>
<dbReference type="RefSeq" id="WP_209376615.1">
    <property type="nucleotide sequence ID" value="NZ_JAGIZA010000022.1"/>
</dbReference>
<dbReference type="GO" id="GO:0016787">
    <property type="term" value="F:hydrolase activity"/>
    <property type="evidence" value="ECO:0007669"/>
    <property type="project" value="UniProtKB-KW"/>
</dbReference>
<keyword evidence="1" id="KW-0812">Transmembrane</keyword>
<evidence type="ECO:0000259" key="2">
    <source>
        <dbReference type="Pfam" id="PF05838"/>
    </source>
</evidence>
<dbReference type="Gene3D" id="1.20.141.10">
    <property type="entry name" value="Chitosanase, subunit A, domain 1"/>
    <property type="match status" value="1"/>
</dbReference>
<keyword evidence="1" id="KW-0472">Membrane</keyword>
<protein>
    <submittedName>
        <fullName evidence="4">Glycoside hydrolase family 108 protein</fullName>
    </submittedName>
</protein>
<dbReference type="SUPFAM" id="SSF53955">
    <property type="entry name" value="Lysozyme-like"/>
    <property type="match status" value="1"/>
</dbReference>
<accession>A0A940N239</accession>
<evidence type="ECO:0000313" key="4">
    <source>
        <dbReference type="EMBL" id="MBP0495818.1"/>
    </source>
</evidence>
<dbReference type="Pfam" id="PF05838">
    <property type="entry name" value="Glyco_hydro_108"/>
    <property type="match status" value="1"/>
</dbReference>
<keyword evidence="5" id="KW-1185">Reference proteome</keyword>
<dbReference type="InterPro" id="IPR018537">
    <property type="entry name" value="Peptidoglycan-bd_3"/>
</dbReference>
<dbReference type="CDD" id="cd13926">
    <property type="entry name" value="N-acetylmuramidase_GH108"/>
    <property type="match status" value="1"/>
</dbReference>
<comment type="caution">
    <text evidence="4">The sequence shown here is derived from an EMBL/GenBank/DDBJ whole genome shotgun (WGS) entry which is preliminary data.</text>
</comment>
<sequence length="408" mass="42331">MAFPLIAIAATLAPEIIRLIAGDRAGTVAGTVAEAVRQAAGTEDPAAARAALAADTEKANALRVRLAEIALEGERLNAQREAGQRGAALETLRATLGDTQSARASMAEMLRGGGRLAWGPATVSSLVVLGFFAVLILLVTLDPGPGGAARFDPQVASIINITVGSLGAAFAAVVNFWIGSSQSSREKDAIVGRLQDAQAQQVQAAMATLRDTAPAPLLRPVSLAAASGPSDEDRFEACLDEVLKSEGGFVNHPADPGGATNMGITLRTLSEFRDGEVTEADIRALTRAEVREIYRARYWSPMRCAELPAGVDLMVLDFGVNAGAGRSVKMLQKAVGVSPDGSVGPITLAATGACRSADLIGRLAEARMAYYRGLGTFPTFGRGWTRRVDATRQAALGMTGPGSLPLVA</sequence>
<feature type="domain" description="TtsA-like Glycoside hydrolase family 108" evidence="2">
    <location>
        <begin position="240"/>
        <end position="323"/>
    </location>
</feature>